<dbReference type="OrthoDB" id="1924680at2759"/>
<evidence type="ECO:0000313" key="3">
    <source>
        <dbReference type="Proteomes" id="UP000604825"/>
    </source>
</evidence>
<dbReference type="EMBL" id="CAJGYO010000019">
    <property type="protein sequence ID" value="CAD6338651.1"/>
    <property type="molecule type" value="Genomic_DNA"/>
</dbReference>
<dbReference type="Proteomes" id="UP000604825">
    <property type="component" value="Unassembled WGS sequence"/>
</dbReference>
<keyword evidence="3" id="KW-1185">Reference proteome</keyword>
<gene>
    <name evidence="2" type="ORF">NCGR_LOCUS62749</name>
</gene>
<evidence type="ECO:0000313" key="2">
    <source>
        <dbReference type="EMBL" id="CAD6338651.1"/>
    </source>
</evidence>
<sequence length="185" mass="19486">MIVSLHPLAAIISCHKIQTPSRFPKPAHNSNLPASPLRIQSSAADANHPWTAASAPRRAAPRRRQRQQLAGSGGGSPHRFLRPGALARLRDSRVLARSLRCAARARPPLPPPSSSPPRSPAPPAAAAWDGVPCFLGPAARGMRYPLRKKLAAARAVVFLPPPEVAEALVEAFAPPAASPDVVAAH</sequence>
<feature type="region of interest" description="Disordered" evidence="1">
    <location>
        <begin position="102"/>
        <end position="125"/>
    </location>
</feature>
<dbReference type="PANTHER" id="PTHR35495:SF1">
    <property type="entry name" value="OS06G0679600 PROTEIN"/>
    <property type="match status" value="1"/>
</dbReference>
<dbReference type="AlphaFoldDB" id="A0A811SAP1"/>
<proteinExistence type="predicted"/>
<accession>A0A811SAP1</accession>
<name>A0A811SAP1_9POAL</name>
<evidence type="ECO:0000256" key="1">
    <source>
        <dbReference type="SAM" id="MobiDB-lite"/>
    </source>
</evidence>
<reference evidence="2" key="1">
    <citation type="submission" date="2020-10" db="EMBL/GenBank/DDBJ databases">
        <authorList>
            <person name="Han B."/>
            <person name="Lu T."/>
            <person name="Zhao Q."/>
            <person name="Huang X."/>
            <person name="Zhao Y."/>
        </authorList>
    </citation>
    <scope>NUCLEOTIDE SEQUENCE</scope>
</reference>
<organism evidence="2 3">
    <name type="scientific">Miscanthus lutarioriparius</name>
    <dbReference type="NCBI Taxonomy" id="422564"/>
    <lineage>
        <taxon>Eukaryota</taxon>
        <taxon>Viridiplantae</taxon>
        <taxon>Streptophyta</taxon>
        <taxon>Embryophyta</taxon>
        <taxon>Tracheophyta</taxon>
        <taxon>Spermatophyta</taxon>
        <taxon>Magnoliopsida</taxon>
        <taxon>Liliopsida</taxon>
        <taxon>Poales</taxon>
        <taxon>Poaceae</taxon>
        <taxon>PACMAD clade</taxon>
        <taxon>Panicoideae</taxon>
        <taxon>Andropogonodae</taxon>
        <taxon>Andropogoneae</taxon>
        <taxon>Saccharinae</taxon>
        <taxon>Miscanthus</taxon>
    </lineage>
</organism>
<feature type="region of interest" description="Disordered" evidence="1">
    <location>
        <begin position="44"/>
        <end position="82"/>
    </location>
</feature>
<dbReference type="PANTHER" id="PTHR35495">
    <property type="entry name" value="OS06G0679600 PROTEIN"/>
    <property type="match status" value="1"/>
</dbReference>
<protein>
    <submittedName>
        <fullName evidence="2">Uncharacterized protein</fullName>
    </submittedName>
</protein>
<comment type="caution">
    <text evidence="2">The sequence shown here is derived from an EMBL/GenBank/DDBJ whole genome shotgun (WGS) entry which is preliminary data.</text>
</comment>
<feature type="compositionally biased region" description="Pro residues" evidence="1">
    <location>
        <begin position="107"/>
        <end position="123"/>
    </location>
</feature>